<dbReference type="EMBL" id="AMZH03025789">
    <property type="protein sequence ID" value="RRT34970.1"/>
    <property type="molecule type" value="Genomic_DNA"/>
</dbReference>
<dbReference type="AlphaFoldDB" id="A0A426X6A0"/>
<comment type="caution">
    <text evidence="1">The sequence shown here is derived from an EMBL/GenBank/DDBJ whole genome shotgun (WGS) entry which is preliminary data.</text>
</comment>
<gene>
    <name evidence="1" type="ORF">B296_00026888</name>
</gene>
<sequence>MESRTSTDSPKNTTVINFAQSRVSIDFLCTISEIQNSGHSQRIGPYEHGFT</sequence>
<name>A0A426X6A0_ENSVE</name>
<organism evidence="1 2">
    <name type="scientific">Ensete ventricosum</name>
    <name type="common">Abyssinian banana</name>
    <name type="synonym">Musa ensete</name>
    <dbReference type="NCBI Taxonomy" id="4639"/>
    <lineage>
        <taxon>Eukaryota</taxon>
        <taxon>Viridiplantae</taxon>
        <taxon>Streptophyta</taxon>
        <taxon>Embryophyta</taxon>
        <taxon>Tracheophyta</taxon>
        <taxon>Spermatophyta</taxon>
        <taxon>Magnoliopsida</taxon>
        <taxon>Liliopsida</taxon>
        <taxon>Zingiberales</taxon>
        <taxon>Musaceae</taxon>
        <taxon>Ensete</taxon>
    </lineage>
</organism>
<reference evidence="1 2" key="1">
    <citation type="journal article" date="2014" name="Agronomy (Basel)">
        <title>A Draft Genome Sequence for Ensete ventricosum, the Drought-Tolerant Tree Against Hunger.</title>
        <authorList>
            <person name="Harrison J."/>
            <person name="Moore K.A."/>
            <person name="Paszkiewicz K."/>
            <person name="Jones T."/>
            <person name="Grant M."/>
            <person name="Ambacheew D."/>
            <person name="Muzemil S."/>
            <person name="Studholme D.J."/>
        </authorList>
    </citation>
    <scope>NUCLEOTIDE SEQUENCE [LARGE SCALE GENOMIC DNA]</scope>
</reference>
<proteinExistence type="predicted"/>
<accession>A0A426X6A0</accession>
<evidence type="ECO:0000313" key="2">
    <source>
        <dbReference type="Proteomes" id="UP000287651"/>
    </source>
</evidence>
<protein>
    <submittedName>
        <fullName evidence="1">Uncharacterized protein</fullName>
    </submittedName>
</protein>
<evidence type="ECO:0000313" key="1">
    <source>
        <dbReference type="EMBL" id="RRT34970.1"/>
    </source>
</evidence>
<dbReference type="Proteomes" id="UP000287651">
    <property type="component" value="Unassembled WGS sequence"/>
</dbReference>